<dbReference type="GeneID" id="77009013"/>
<dbReference type="SUPFAM" id="SSF50249">
    <property type="entry name" value="Nucleic acid-binding proteins"/>
    <property type="match status" value="1"/>
</dbReference>
<reference evidence="5 7" key="1">
    <citation type="submission" date="2014-04" db="EMBL/GenBank/DDBJ databases">
        <authorList>
            <person name="Bishop-Lilly K.A."/>
            <person name="Broomall S.M."/>
            <person name="Chain P.S."/>
            <person name="Chertkov O."/>
            <person name="Coyne S.R."/>
            <person name="Daligault H.E."/>
            <person name="Davenport K.W."/>
            <person name="Erkkila T."/>
            <person name="Frey K.G."/>
            <person name="Gibbons H.S."/>
            <person name="Gu W."/>
            <person name="Jaissle J."/>
            <person name="Johnson S.L."/>
            <person name="Koroleva G.I."/>
            <person name="Ladner J.T."/>
            <person name="Lo C.-C."/>
            <person name="Minogue T.D."/>
            <person name="Munk C."/>
            <person name="Palacios G.F."/>
            <person name="Redden C.L."/>
            <person name="Rosenzweig C.N."/>
            <person name="Scholz M.B."/>
            <person name="Teshima H."/>
            <person name="Xu Y."/>
        </authorList>
    </citation>
    <scope>NUCLEOTIDE SEQUENCE [LARGE SCALE GENOMIC DNA]</scope>
    <source>
        <strain evidence="5 7">8244</strain>
    </source>
</reference>
<proteinExistence type="predicted"/>
<evidence type="ECO:0000256" key="3">
    <source>
        <dbReference type="ARBA" id="ARBA00034003"/>
    </source>
</evidence>
<comment type="catalytic activity">
    <reaction evidence="3">
        <text>ATP + (deoxyribonucleotide)n-3'-hydroxyl + 5'-phospho-(deoxyribonucleotide)m = (deoxyribonucleotide)n+m + AMP + diphosphate.</text>
        <dbReference type="EC" id="6.5.1.1"/>
    </reaction>
</comment>
<dbReference type="Gene3D" id="3.30.1490.70">
    <property type="match status" value="1"/>
</dbReference>
<gene>
    <name evidence="5" type="ORF">DJ90_4507</name>
    <name evidence="6" type="ORF">GNQ08_19095</name>
</gene>
<dbReference type="InterPro" id="IPR012310">
    <property type="entry name" value="DNA_ligase_ATP-dep_cent"/>
</dbReference>
<organism evidence="5 7">
    <name type="scientific">Paenibacillus macerans</name>
    <name type="common">Bacillus macerans</name>
    <dbReference type="NCBI Taxonomy" id="44252"/>
    <lineage>
        <taxon>Bacteria</taxon>
        <taxon>Bacillati</taxon>
        <taxon>Bacillota</taxon>
        <taxon>Bacilli</taxon>
        <taxon>Bacillales</taxon>
        <taxon>Paenibacillaceae</taxon>
        <taxon>Paenibacillus</taxon>
    </lineage>
</organism>
<keyword evidence="2 6" id="KW-0436">Ligase</keyword>
<dbReference type="InterPro" id="IPR016059">
    <property type="entry name" value="DNA_ligase_ATP-dep_CS"/>
</dbReference>
<dbReference type="InterPro" id="IPR012309">
    <property type="entry name" value="DNA_ligase_ATP-dep_C"/>
</dbReference>
<protein>
    <recommendedName>
        <fullName evidence="1">DNA ligase (ATP)</fullName>
        <ecNumber evidence="1">6.5.1.1</ecNumber>
    </recommendedName>
</protein>
<dbReference type="Pfam" id="PF04679">
    <property type="entry name" value="DNA_ligase_A_C"/>
    <property type="match status" value="1"/>
</dbReference>
<dbReference type="AlphaFoldDB" id="A0A090YRR5"/>
<dbReference type="Proteomes" id="UP000029278">
    <property type="component" value="Unassembled WGS sequence"/>
</dbReference>
<dbReference type="RefSeq" id="WP_036628646.1">
    <property type="nucleotide sequence ID" value="NZ_BOSD01000025.1"/>
</dbReference>
<evidence type="ECO:0000256" key="2">
    <source>
        <dbReference type="ARBA" id="ARBA00022598"/>
    </source>
</evidence>
<reference evidence="6 8" key="2">
    <citation type="submission" date="2019-11" db="EMBL/GenBank/DDBJ databases">
        <title>Draft genome sequences of five Paenibacillus species of dairy origin.</title>
        <authorList>
            <person name="Olajide A.M."/>
            <person name="Chen S."/>
            <person name="Lapointe G."/>
        </authorList>
    </citation>
    <scope>NUCLEOTIDE SEQUENCE [LARGE SCALE GENOMIC DNA]</scope>
    <source>
        <strain evidence="6 8">3CT49</strain>
    </source>
</reference>
<feature type="domain" description="ATP-dependent DNA ligase family profile" evidence="4">
    <location>
        <begin position="105"/>
        <end position="227"/>
    </location>
</feature>
<dbReference type="HOGENOM" id="CLU_008325_4_0_9"/>
<accession>A0A090YRR5</accession>
<dbReference type="GO" id="GO:0003677">
    <property type="term" value="F:DNA binding"/>
    <property type="evidence" value="ECO:0007669"/>
    <property type="project" value="InterPro"/>
</dbReference>
<dbReference type="PANTHER" id="PTHR45997:SF1">
    <property type="entry name" value="DNA LIGASE 4"/>
    <property type="match status" value="1"/>
</dbReference>
<dbReference type="EMBL" id="JMQA01000039">
    <property type="protein sequence ID" value="KFN00952.1"/>
    <property type="molecule type" value="Genomic_DNA"/>
</dbReference>
<comment type="caution">
    <text evidence="5">The sequence shown here is derived from an EMBL/GenBank/DDBJ whole genome shotgun (WGS) entry which is preliminary data.</text>
</comment>
<dbReference type="GO" id="GO:0005524">
    <property type="term" value="F:ATP binding"/>
    <property type="evidence" value="ECO:0007669"/>
    <property type="project" value="InterPro"/>
</dbReference>
<dbReference type="CDD" id="cd07971">
    <property type="entry name" value="OBF_DNA_ligase_LigD"/>
    <property type="match status" value="1"/>
</dbReference>
<dbReference type="Proteomes" id="UP000442469">
    <property type="component" value="Unassembled WGS sequence"/>
</dbReference>
<dbReference type="SUPFAM" id="SSF56091">
    <property type="entry name" value="DNA ligase/mRNA capping enzyme, catalytic domain"/>
    <property type="match status" value="1"/>
</dbReference>
<evidence type="ECO:0000313" key="8">
    <source>
        <dbReference type="Proteomes" id="UP000442469"/>
    </source>
</evidence>
<evidence type="ECO:0000313" key="7">
    <source>
        <dbReference type="Proteomes" id="UP000029278"/>
    </source>
</evidence>
<dbReference type="EMBL" id="WNZZ01000015">
    <property type="protein sequence ID" value="MUG24484.1"/>
    <property type="molecule type" value="Genomic_DNA"/>
</dbReference>
<name>A0A090YRR5_PAEMA</name>
<evidence type="ECO:0000259" key="4">
    <source>
        <dbReference type="PROSITE" id="PS50160"/>
    </source>
</evidence>
<dbReference type="GO" id="GO:0006310">
    <property type="term" value="P:DNA recombination"/>
    <property type="evidence" value="ECO:0007669"/>
    <property type="project" value="InterPro"/>
</dbReference>
<dbReference type="PATRIC" id="fig|44252.3.peg.4760"/>
<dbReference type="EC" id="6.5.1.1" evidence="1"/>
<dbReference type="GO" id="GO:0003910">
    <property type="term" value="F:DNA ligase (ATP) activity"/>
    <property type="evidence" value="ECO:0007669"/>
    <property type="project" value="UniProtKB-EC"/>
</dbReference>
<dbReference type="Gene3D" id="3.30.470.30">
    <property type="entry name" value="DNA ligase/mRNA capping enzyme"/>
    <property type="match status" value="1"/>
</dbReference>
<dbReference type="GO" id="GO:0006297">
    <property type="term" value="P:nucleotide-excision repair, DNA gap filling"/>
    <property type="evidence" value="ECO:0007669"/>
    <property type="project" value="TreeGrafter"/>
</dbReference>
<dbReference type="CDD" id="cd07906">
    <property type="entry name" value="Adenylation_DNA_ligase_LigD_LigC"/>
    <property type="match status" value="1"/>
</dbReference>
<evidence type="ECO:0000313" key="6">
    <source>
        <dbReference type="EMBL" id="MUG24484.1"/>
    </source>
</evidence>
<dbReference type="OrthoDB" id="9802472at2"/>
<dbReference type="PANTHER" id="PTHR45997">
    <property type="entry name" value="DNA LIGASE 4"/>
    <property type="match status" value="1"/>
</dbReference>
<dbReference type="PROSITE" id="PS00697">
    <property type="entry name" value="DNA_LIGASE_A1"/>
    <property type="match status" value="1"/>
</dbReference>
<dbReference type="InterPro" id="IPR029710">
    <property type="entry name" value="LIG4"/>
</dbReference>
<evidence type="ECO:0000256" key="1">
    <source>
        <dbReference type="ARBA" id="ARBA00012727"/>
    </source>
</evidence>
<dbReference type="InterPro" id="IPR012340">
    <property type="entry name" value="NA-bd_OB-fold"/>
</dbReference>
<dbReference type="GO" id="GO:0006303">
    <property type="term" value="P:double-strand break repair via nonhomologous end joining"/>
    <property type="evidence" value="ECO:0007669"/>
    <property type="project" value="TreeGrafter"/>
</dbReference>
<dbReference type="Pfam" id="PF01068">
    <property type="entry name" value="DNA_ligase_A_M"/>
    <property type="match status" value="1"/>
</dbReference>
<dbReference type="PROSITE" id="PS50160">
    <property type="entry name" value="DNA_LIGASE_A3"/>
    <property type="match status" value="1"/>
</dbReference>
<keyword evidence="7" id="KW-1185">Reference proteome</keyword>
<evidence type="ECO:0000313" key="5">
    <source>
        <dbReference type="EMBL" id="KFN00952.1"/>
    </source>
</evidence>
<sequence>MDLKPVAPFEPIRSETIPQGENWVAQVKWDGVRMLTYRDGRETRLINRKGNDRTAQYPEFIDVPSYCRASSVILDGEMIALSGGKPSFHEIMRRDSLRREREIRFASGRIQAIYMIFDILYYDGGWVTGRTLAERQQLLQEIVVPGDRVQLVPNTRDGQLLFNLMKERGWEGIVCKKLDSPYLIGGKDGRWVKRKLARDLHAAIGGVTYRDGIVNAILLGLYDDEGRFLYIGHAGTGKWKVREWRELTAKIPGLAVPERPFYNVPERIKGAVWIQPALTVKVQFLEWTPGGTMRHPIIQGWGGVPAEECSVSQNM</sequence>
<dbReference type="STRING" id="44252.DJ90_4507"/>
<dbReference type="Gene3D" id="2.40.50.140">
    <property type="entry name" value="Nucleic acid-binding proteins"/>
    <property type="match status" value="1"/>
</dbReference>